<evidence type="ECO:0000313" key="1">
    <source>
        <dbReference type="EMBL" id="MBA0635280.1"/>
    </source>
</evidence>
<keyword evidence="2" id="KW-1185">Reference proteome</keyword>
<proteinExistence type="predicted"/>
<sequence>MCPKATLLFMLEKRRRQGLWFQFHT</sequence>
<name>A0A7J8TAR9_GOSDV</name>
<dbReference type="EMBL" id="JABFAC010241310">
    <property type="protein sequence ID" value="MBA0635280.1"/>
    <property type="molecule type" value="Genomic_DNA"/>
</dbReference>
<dbReference type="AlphaFoldDB" id="A0A7J8TAR9"/>
<accession>A0A7J8TAR9</accession>
<protein>
    <submittedName>
        <fullName evidence="1">Uncharacterized protein</fullName>
    </submittedName>
</protein>
<dbReference type="Proteomes" id="UP000593561">
    <property type="component" value="Unassembled WGS sequence"/>
</dbReference>
<evidence type="ECO:0000313" key="2">
    <source>
        <dbReference type="Proteomes" id="UP000593561"/>
    </source>
</evidence>
<comment type="caution">
    <text evidence="1">The sequence shown here is derived from an EMBL/GenBank/DDBJ whole genome shotgun (WGS) entry which is preliminary data.</text>
</comment>
<organism evidence="1 2">
    <name type="scientific">Gossypium davidsonii</name>
    <name type="common">Davidson's cotton</name>
    <name type="synonym">Gossypium klotzschianum subsp. davidsonii</name>
    <dbReference type="NCBI Taxonomy" id="34287"/>
    <lineage>
        <taxon>Eukaryota</taxon>
        <taxon>Viridiplantae</taxon>
        <taxon>Streptophyta</taxon>
        <taxon>Embryophyta</taxon>
        <taxon>Tracheophyta</taxon>
        <taxon>Spermatophyta</taxon>
        <taxon>Magnoliopsida</taxon>
        <taxon>eudicotyledons</taxon>
        <taxon>Gunneridae</taxon>
        <taxon>Pentapetalae</taxon>
        <taxon>rosids</taxon>
        <taxon>malvids</taxon>
        <taxon>Malvales</taxon>
        <taxon>Malvaceae</taxon>
        <taxon>Malvoideae</taxon>
        <taxon>Gossypium</taxon>
    </lineage>
</organism>
<gene>
    <name evidence="1" type="ORF">Godav_029316</name>
</gene>
<reference evidence="1 2" key="1">
    <citation type="journal article" date="2019" name="Genome Biol. Evol.">
        <title>Insights into the evolution of the New World diploid cottons (Gossypium, subgenus Houzingenia) based on genome sequencing.</title>
        <authorList>
            <person name="Grover C.E."/>
            <person name="Arick M.A. 2nd"/>
            <person name="Thrash A."/>
            <person name="Conover J.L."/>
            <person name="Sanders W.S."/>
            <person name="Peterson D.G."/>
            <person name="Frelichowski J.E."/>
            <person name="Scheffler J.A."/>
            <person name="Scheffler B.E."/>
            <person name="Wendel J.F."/>
        </authorList>
    </citation>
    <scope>NUCLEOTIDE SEQUENCE [LARGE SCALE GENOMIC DNA]</scope>
    <source>
        <strain evidence="1">27</strain>
        <tissue evidence="1">Leaf</tissue>
    </source>
</reference>